<feature type="transmembrane region" description="Helical" evidence="2">
    <location>
        <begin position="164"/>
        <end position="192"/>
    </location>
</feature>
<organism evidence="3 4">
    <name type="scientific">Fusarium oxysporum (strain Fo5176)</name>
    <name type="common">Fusarium vascular wilt</name>
    <dbReference type="NCBI Taxonomy" id="660025"/>
    <lineage>
        <taxon>Eukaryota</taxon>
        <taxon>Fungi</taxon>
        <taxon>Dikarya</taxon>
        <taxon>Ascomycota</taxon>
        <taxon>Pezizomycotina</taxon>
        <taxon>Sordariomycetes</taxon>
        <taxon>Hypocreomycetidae</taxon>
        <taxon>Hypocreales</taxon>
        <taxon>Nectriaceae</taxon>
        <taxon>Fusarium</taxon>
        <taxon>Fusarium oxysporum species complex</taxon>
    </lineage>
</organism>
<feature type="transmembrane region" description="Helical" evidence="2">
    <location>
        <begin position="132"/>
        <end position="152"/>
    </location>
</feature>
<evidence type="ECO:0000256" key="1">
    <source>
        <dbReference type="SAM" id="MobiDB-lite"/>
    </source>
</evidence>
<dbReference type="EnsemblFungi" id="FOXG_14123T0">
    <property type="protein sequence ID" value="FOXG_14123P0"/>
    <property type="gene ID" value="FOXG_14123"/>
</dbReference>
<feature type="compositionally biased region" description="Pro residues" evidence="1">
    <location>
        <begin position="17"/>
        <end position="26"/>
    </location>
</feature>
<keyword evidence="2" id="KW-0812">Transmembrane</keyword>
<dbReference type="VEuPathDB" id="FungiDB:FOXG_12414"/>
<feature type="region of interest" description="Disordered" evidence="1">
    <location>
        <begin position="1"/>
        <end position="26"/>
    </location>
</feature>
<proteinExistence type="predicted"/>
<evidence type="ECO:0000313" key="4">
    <source>
        <dbReference type="Proteomes" id="UP000002489"/>
    </source>
</evidence>
<reference evidence="3" key="2">
    <citation type="submission" date="2025-05" db="UniProtKB">
        <authorList>
            <consortium name="EnsemblFungi"/>
        </authorList>
    </citation>
    <scope>IDENTIFICATION</scope>
    <source>
        <strain evidence="3">4287 / CBS 123668 / FGSC 9935 / NRRL 34936</strain>
    </source>
</reference>
<dbReference type="EnsemblFungi" id="FOXG_12414T0">
    <property type="protein sequence ID" value="FOXG_12414P0"/>
    <property type="gene ID" value="FOXG_12414"/>
</dbReference>
<dbReference type="AlphaFoldDB" id="A0A0D2Y7Z8"/>
<keyword evidence="2" id="KW-1133">Transmembrane helix</keyword>
<protein>
    <submittedName>
        <fullName evidence="3">Uncharacterized protein</fullName>
    </submittedName>
</protein>
<accession>A0A0D2Y7Z8</accession>
<keyword evidence="2" id="KW-0472">Membrane</keyword>
<evidence type="ECO:0000256" key="2">
    <source>
        <dbReference type="SAM" id="Phobius"/>
    </source>
</evidence>
<sequence length="286" mass="32079">MNTQVEGHGRHYSPYNTLPPPPPPRPIEPLLPTMPGQRWQEFSHPRPPSFHQRLPRVKELRSTKTGVQETLVTMKRNILVEYTLRSIALVLEIAALSSIFLGIQGASGYFAWFIGQRLSPSLLDTFLPGSQEALLCFVLNTIFFLVVLWGILPFYSIRKELPFFVSGLVVCSVGLLAVALTIMSIHVAFTAWDWSILLEEDGSMSLAKHCRAMSIFLSALWCMGWIFFILSLSYVLNLGVPDFLQQMLVDTRKLLAAAGIKPLPHPAWVDKEDFITSEEAANLVVV</sequence>
<evidence type="ECO:0000313" key="3">
    <source>
        <dbReference type="EnsemblFungi" id="FOXG_12414P0"/>
    </source>
</evidence>
<feature type="transmembrane region" description="Helical" evidence="2">
    <location>
        <begin position="212"/>
        <end position="236"/>
    </location>
</feature>
<reference evidence="4" key="1">
    <citation type="journal article" date="2012" name="Mol. Plant Microbe Interact.">
        <title>A highly conserved effector in Fusarium oxysporum is required for full virulence on Arabidopsis.</title>
        <authorList>
            <person name="Thatcher L.F."/>
            <person name="Gardiner D.M."/>
            <person name="Kazan K."/>
            <person name="Manners J."/>
        </authorList>
    </citation>
    <scope>NUCLEOTIDE SEQUENCE [LARGE SCALE GENOMIC DNA]</scope>
    <source>
        <strain evidence="4">Fo5176</strain>
    </source>
</reference>
<feature type="transmembrane region" description="Helical" evidence="2">
    <location>
        <begin position="84"/>
        <end position="112"/>
    </location>
</feature>
<gene>
    <name evidence="3" type="primary">28953750</name>
</gene>
<name>A0A0D2Y7Z8_FUSOF</name>
<dbReference type="Proteomes" id="UP000002489">
    <property type="component" value="Unassembled WGS sequence"/>
</dbReference>